<evidence type="ECO:0000313" key="1">
    <source>
        <dbReference type="EMBL" id="MED6215289.1"/>
    </source>
</evidence>
<sequence length="53" mass="6523">EKRLKRLIKPSNRWNAVWACDDPRMRFQVQMKKRTLDVDLMRRTCSCNVWQLT</sequence>
<feature type="non-terminal residue" evidence="1">
    <location>
        <position position="1"/>
    </location>
</feature>
<accession>A0ABU6YZ95</accession>
<dbReference type="EMBL" id="JASCZI010249301">
    <property type="protein sequence ID" value="MED6215289.1"/>
    <property type="molecule type" value="Genomic_DNA"/>
</dbReference>
<proteinExistence type="predicted"/>
<keyword evidence="2" id="KW-1185">Reference proteome</keyword>
<reference evidence="1 2" key="1">
    <citation type="journal article" date="2023" name="Plants (Basel)">
        <title>Bridging the Gap: Combining Genomics and Transcriptomics Approaches to Understand Stylosanthes scabra, an Orphan Legume from the Brazilian Caatinga.</title>
        <authorList>
            <person name="Ferreira-Neto J.R.C."/>
            <person name="da Silva M.D."/>
            <person name="Binneck E."/>
            <person name="de Melo N.F."/>
            <person name="da Silva R.H."/>
            <person name="de Melo A.L.T.M."/>
            <person name="Pandolfi V."/>
            <person name="Bustamante F.O."/>
            <person name="Brasileiro-Vidal A.C."/>
            <person name="Benko-Iseppon A.M."/>
        </authorList>
    </citation>
    <scope>NUCLEOTIDE SEQUENCE [LARGE SCALE GENOMIC DNA]</scope>
    <source>
        <tissue evidence="1">Leaves</tissue>
    </source>
</reference>
<protein>
    <submittedName>
        <fullName evidence="1">Uncharacterized protein</fullName>
    </submittedName>
</protein>
<name>A0ABU6YZ95_9FABA</name>
<gene>
    <name evidence="1" type="ORF">PIB30_112064</name>
</gene>
<feature type="non-terminal residue" evidence="1">
    <location>
        <position position="53"/>
    </location>
</feature>
<organism evidence="1 2">
    <name type="scientific">Stylosanthes scabra</name>
    <dbReference type="NCBI Taxonomy" id="79078"/>
    <lineage>
        <taxon>Eukaryota</taxon>
        <taxon>Viridiplantae</taxon>
        <taxon>Streptophyta</taxon>
        <taxon>Embryophyta</taxon>
        <taxon>Tracheophyta</taxon>
        <taxon>Spermatophyta</taxon>
        <taxon>Magnoliopsida</taxon>
        <taxon>eudicotyledons</taxon>
        <taxon>Gunneridae</taxon>
        <taxon>Pentapetalae</taxon>
        <taxon>rosids</taxon>
        <taxon>fabids</taxon>
        <taxon>Fabales</taxon>
        <taxon>Fabaceae</taxon>
        <taxon>Papilionoideae</taxon>
        <taxon>50 kb inversion clade</taxon>
        <taxon>dalbergioids sensu lato</taxon>
        <taxon>Dalbergieae</taxon>
        <taxon>Pterocarpus clade</taxon>
        <taxon>Stylosanthes</taxon>
    </lineage>
</organism>
<dbReference type="Proteomes" id="UP001341840">
    <property type="component" value="Unassembled WGS sequence"/>
</dbReference>
<evidence type="ECO:0000313" key="2">
    <source>
        <dbReference type="Proteomes" id="UP001341840"/>
    </source>
</evidence>
<comment type="caution">
    <text evidence="1">The sequence shown here is derived from an EMBL/GenBank/DDBJ whole genome shotgun (WGS) entry which is preliminary data.</text>
</comment>